<dbReference type="EMBL" id="LAVV01006714">
    <property type="protein sequence ID" value="KNZ58640.1"/>
    <property type="molecule type" value="Genomic_DNA"/>
</dbReference>
<gene>
    <name evidence="1" type="ORF">VP01_188g3</name>
</gene>
<keyword evidence="2" id="KW-1185">Reference proteome</keyword>
<reference evidence="1 2" key="1">
    <citation type="submission" date="2015-08" db="EMBL/GenBank/DDBJ databases">
        <title>Next Generation Sequencing and Analysis of the Genome of Puccinia sorghi L Schw, the Causal Agent of Maize Common Rust.</title>
        <authorList>
            <person name="Rochi L."/>
            <person name="Burguener G."/>
            <person name="Darino M."/>
            <person name="Turjanski A."/>
            <person name="Kreff E."/>
            <person name="Dieguez M.J."/>
            <person name="Sacco F."/>
        </authorList>
    </citation>
    <scope>NUCLEOTIDE SEQUENCE [LARGE SCALE GENOMIC DNA]</scope>
    <source>
        <strain evidence="1 2">RO10H11247</strain>
    </source>
</reference>
<organism evidence="1 2">
    <name type="scientific">Puccinia sorghi</name>
    <dbReference type="NCBI Taxonomy" id="27349"/>
    <lineage>
        <taxon>Eukaryota</taxon>
        <taxon>Fungi</taxon>
        <taxon>Dikarya</taxon>
        <taxon>Basidiomycota</taxon>
        <taxon>Pucciniomycotina</taxon>
        <taxon>Pucciniomycetes</taxon>
        <taxon>Pucciniales</taxon>
        <taxon>Pucciniaceae</taxon>
        <taxon>Puccinia</taxon>
    </lineage>
</organism>
<evidence type="ECO:0000313" key="1">
    <source>
        <dbReference type="EMBL" id="KNZ58640.1"/>
    </source>
</evidence>
<evidence type="ECO:0000313" key="2">
    <source>
        <dbReference type="Proteomes" id="UP000037035"/>
    </source>
</evidence>
<accession>A0A0L6VEV8</accession>
<comment type="caution">
    <text evidence="1">The sequence shown here is derived from an EMBL/GenBank/DDBJ whole genome shotgun (WGS) entry which is preliminary data.</text>
</comment>
<proteinExistence type="predicted"/>
<sequence length="124" mass="14199">MIKSAFWMFAKVKFNFLIISRILVDPPNDNLECNTGDALPEVTVHASRNKNCHIHKQPGDWLTACPLCNKSPLSKQSSWQQHNLIPLKPPTLYFPVFVAPNMYPYLPYSAIFLSIRNPLCPHHL</sequence>
<dbReference type="Proteomes" id="UP000037035">
    <property type="component" value="Unassembled WGS sequence"/>
</dbReference>
<name>A0A0L6VEV8_9BASI</name>
<protein>
    <submittedName>
        <fullName evidence="1">Putative signal peptide protein</fullName>
    </submittedName>
</protein>
<dbReference type="VEuPathDB" id="FungiDB:VP01_188g3"/>
<dbReference type="AlphaFoldDB" id="A0A0L6VEV8"/>